<dbReference type="Proteomes" id="UP000005258">
    <property type="component" value="Plasmid pTM3"/>
</dbReference>
<feature type="compositionally biased region" description="Basic and acidic residues" evidence="1">
    <location>
        <begin position="38"/>
        <end position="47"/>
    </location>
</feature>
<geneLocation type="plasmid" evidence="2 3">
    <name>pTM3</name>
</geneLocation>
<accession>I3TXB7</accession>
<evidence type="ECO:0000313" key="3">
    <source>
        <dbReference type="Proteomes" id="UP000005258"/>
    </source>
</evidence>
<dbReference type="HOGENOM" id="CLU_2588655_0_0_5"/>
<keyword evidence="2" id="KW-0614">Plasmid</keyword>
<dbReference type="EMBL" id="CP003239">
    <property type="protein sequence ID" value="AFK57405.1"/>
    <property type="molecule type" value="Genomic_DNA"/>
</dbReference>
<reference evidence="2 3" key="1">
    <citation type="journal article" date="2012" name="J. Am. Chem. Soc.">
        <title>Bacterial biosynthesis and maturation of the didemnin anti-cancer agents.</title>
        <authorList>
            <person name="Xu Y."/>
            <person name="Kersten R.D."/>
            <person name="Nam S.J."/>
            <person name="Lu L."/>
            <person name="Al-Suwailem A.M."/>
            <person name="Zheng H."/>
            <person name="Fenical W."/>
            <person name="Dorrestein P.C."/>
            <person name="Moore B.S."/>
            <person name="Qian P.Y."/>
        </authorList>
    </citation>
    <scope>NUCLEOTIDE SEQUENCE [LARGE SCALE GENOMIC DNA]</scope>
    <source>
        <strain evidence="2 3">KA081020-065</strain>
    </source>
</reference>
<evidence type="ECO:0000256" key="1">
    <source>
        <dbReference type="SAM" id="MobiDB-lite"/>
    </source>
</evidence>
<keyword evidence="3" id="KW-1185">Reference proteome</keyword>
<sequence>MLETENDLLERRRAFALCRHAQPADACRQSCRRPVRLVRREHSRRPVEGQGSRASRKMRAQPGHPAFPPFPGEMRRRIYD</sequence>
<feature type="region of interest" description="Disordered" evidence="1">
    <location>
        <begin position="38"/>
        <end position="80"/>
    </location>
</feature>
<organism evidence="2 3">
    <name type="scientific">Tistrella mobilis (strain KA081020-065)</name>
    <dbReference type="NCBI Taxonomy" id="1110502"/>
    <lineage>
        <taxon>Bacteria</taxon>
        <taxon>Pseudomonadati</taxon>
        <taxon>Pseudomonadota</taxon>
        <taxon>Alphaproteobacteria</taxon>
        <taxon>Geminicoccales</taxon>
        <taxon>Geminicoccaceae</taxon>
        <taxon>Tistrella</taxon>
    </lineage>
</organism>
<proteinExistence type="predicted"/>
<evidence type="ECO:0000313" key="2">
    <source>
        <dbReference type="EMBL" id="AFK57405.1"/>
    </source>
</evidence>
<dbReference type="AlphaFoldDB" id="I3TXB7"/>
<protein>
    <submittedName>
        <fullName evidence="2">Uncharacterized protein</fullName>
    </submittedName>
</protein>
<name>I3TXB7_TISMK</name>
<dbReference type="KEGG" id="tmo:TMO_c0795"/>
<gene>
    <name evidence="2" type="ordered locus">TMO_c0795</name>
</gene>